<dbReference type="AlphaFoldDB" id="A0A1G7NGW6"/>
<proteinExistence type="predicted"/>
<evidence type="ECO:0000256" key="2">
    <source>
        <dbReference type="SAM" id="SignalP"/>
    </source>
</evidence>
<name>A0A1G7NGW6_9BACT</name>
<dbReference type="NCBIfam" id="NF047558">
    <property type="entry name" value="TPR_END_plus"/>
    <property type="match status" value="1"/>
</dbReference>
<dbReference type="InterPro" id="IPR052943">
    <property type="entry name" value="TMTC_O-mannosyl-trnsfr"/>
</dbReference>
<organism evidence="3 4">
    <name type="scientific">Terriglobus roseus</name>
    <dbReference type="NCBI Taxonomy" id="392734"/>
    <lineage>
        <taxon>Bacteria</taxon>
        <taxon>Pseudomonadati</taxon>
        <taxon>Acidobacteriota</taxon>
        <taxon>Terriglobia</taxon>
        <taxon>Terriglobales</taxon>
        <taxon>Acidobacteriaceae</taxon>
        <taxon>Terriglobus</taxon>
    </lineage>
</organism>
<sequence>MVRSILIPLLFAPYLLWAQQAVPPAAETPLTPAVLTTTDKPADTASTLPPTEGLADTLAVRGRYLAAIHVYEQLQPTAVILNKMGIACEHMFMWDRARASFEDSIKLNPKYAEAYNNLGTLSHSQGDLARAEKMYRKSLKLKPNDPNTMQNLGTLYYAKRNFRKGDAEYRKALAIDPGILERSANRGIPANSKVQSASEIHYHLAATYAQAGSQKMALDYLRKAILEGFRDRNRLMHDKEFADMRTSDAFLAMVEDMQKN</sequence>
<dbReference type="RefSeq" id="WP_172838297.1">
    <property type="nucleotide sequence ID" value="NZ_LT629690.1"/>
</dbReference>
<feature type="signal peptide" evidence="2">
    <location>
        <begin position="1"/>
        <end position="18"/>
    </location>
</feature>
<dbReference type="Pfam" id="PF13432">
    <property type="entry name" value="TPR_16"/>
    <property type="match status" value="1"/>
</dbReference>
<dbReference type="InterPro" id="IPR019734">
    <property type="entry name" value="TPR_rpt"/>
</dbReference>
<evidence type="ECO:0000256" key="1">
    <source>
        <dbReference type="PROSITE-ProRule" id="PRU00339"/>
    </source>
</evidence>
<protein>
    <submittedName>
        <fullName evidence="3">Tetratricopeptide repeat-containing protein</fullName>
    </submittedName>
</protein>
<reference evidence="3 4" key="1">
    <citation type="submission" date="2016-10" db="EMBL/GenBank/DDBJ databases">
        <authorList>
            <person name="de Groot N.N."/>
        </authorList>
    </citation>
    <scope>NUCLEOTIDE SEQUENCE [LARGE SCALE GENOMIC DNA]</scope>
    <source>
        <strain evidence="3 4">GAS232</strain>
    </source>
</reference>
<feature type="repeat" description="TPR" evidence="1">
    <location>
        <begin position="146"/>
        <end position="179"/>
    </location>
</feature>
<dbReference type="PANTHER" id="PTHR44809">
    <property type="match status" value="1"/>
</dbReference>
<dbReference type="Pfam" id="PF13181">
    <property type="entry name" value="TPR_8"/>
    <property type="match status" value="1"/>
</dbReference>
<feature type="repeat" description="TPR" evidence="1">
    <location>
        <begin position="112"/>
        <end position="145"/>
    </location>
</feature>
<keyword evidence="4" id="KW-1185">Reference proteome</keyword>
<gene>
    <name evidence="3" type="ORF">SAMN05444167_3141</name>
</gene>
<dbReference type="EMBL" id="LT629690">
    <property type="protein sequence ID" value="SDF73167.1"/>
    <property type="molecule type" value="Genomic_DNA"/>
</dbReference>
<dbReference type="PANTHER" id="PTHR44809:SF1">
    <property type="entry name" value="PROTEIN O-MANNOSYL-TRANSFERASE TMTC1"/>
    <property type="match status" value="1"/>
</dbReference>
<dbReference type="SMART" id="SM00028">
    <property type="entry name" value="TPR"/>
    <property type="match status" value="4"/>
</dbReference>
<dbReference type="PROSITE" id="PS50293">
    <property type="entry name" value="TPR_REGION"/>
    <property type="match status" value="1"/>
</dbReference>
<dbReference type="InterPro" id="IPR011990">
    <property type="entry name" value="TPR-like_helical_dom_sf"/>
</dbReference>
<evidence type="ECO:0000313" key="3">
    <source>
        <dbReference type="EMBL" id="SDF73167.1"/>
    </source>
</evidence>
<dbReference type="Gene3D" id="1.25.40.10">
    <property type="entry name" value="Tetratricopeptide repeat domain"/>
    <property type="match status" value="2"/>
</dbReference>
<keyword evidence="2" id="KW-0732">Signal</keyword>
<dbReference type="Proteomes" id="UP000182427">
    <property type="component" value="Chromosome I"/>
</dbReference>
<dbReference type="SUPFAM" id="SSF48452">
    <property type="entry name" value="TPR-like"/>
    <property type="match status" value="1"/>
</dbReference>
<evidence type="ECO:0000313" key="4">
    <source>
        <dbReference type="Proteomes" id="UP000182427"/>
    </source>
</evidence>
<keyword evidence="1" id="KW-0802">TPR repeat</keyword>
<accession>A0A1G7NGW6</accession>
<dbReference type="PROSITE" id="PS50005">
    <property type="entry name" value="TPR"/>
    <property type="match status" value="2"/>
</dbReference>
<feature type="chain" id="PRO_5009242096" evidence="2">
    <location>
        <begin position="19"/>
        <end position="260"/>
    </location>
</feature>